<name>A0A8J7TM12_9BACT</name>
<protein>
    <recommendedName>
        <fullName evidence="1">non-specific serine/threonine protein kinase</fullName>
        <ecNumber evidence="1">2.7.11.1</ecNumber>
    </recommendedName>
</protein>
<evidence type="ECO:0000256" key="6">
    <source>
        <dbReference type="PROSITE-ProRule" id="PRU00169"/>
    </source>
</evidence>
<dbReference type="InterPro" id="IPR058245">
    <property type="entry name" value="NreC/VraR/RcsB-like_REC"/>
</dbReference>
<sequence>MLVEDQEIVRLGLSTCLKQHSFDIVGEATEGDAAVRKTVELRPDLALMDILLPGLNGIEATRQIKAIAPQTRVLMCTNRDDHESLYEALNAGADGFCSKEISQDELAAYAMRVAQGQFFIEPRLVHKLLSEKAPSGRGRDIIELLTRKLTVDELGALLDSGTAVRPARDSSPKLLVGTIFLGKYKVERFIGHGGMGMVYQATHLLMGRKVAIKLLQHQLCGDKKWLKRFHEESRALASLKHASIVTVYDYGLTGDGMPYLVMDFIEGRGLDALLSARGPIPLSEFFEIFVQVCDGLAEAHENGIVHCDLKPGNIVVEETAKGRRVKIVDFGLSKVQPVGKGNQFKSTDAFEILGSPLYMSPEQCRGLALDYRTDLYSLGLVMYEALCGEPAFAAPTAMMVFMKQVEEAPPRLETKLPDAELPEALLGVLDVLLQKEPAARYLSAANISMVLRSLI</sequence>
<feature type="binding site" evidence="7">
    <location>
        <position position="213"/>
    </location>
    <ligand>
        <name>ATP</name>
        <dbReference type="ChEBI" id="CHEBI:30616"/>
    </ligand>
</feature>
<dbReference type="SUPFAM" id="SSF56112">
    <property type="entry name" value="Protein kinase-like (PK-like)"/>
    <property type="match status" value="1"/>
</dbReference>
<dbReference type="CDD" id="cd17535">
    <property type="entry name" value="REC_NarL-like"/>
    <property type="match status" value="1"/>
</dbReference>
<evidence type="ECO:0000259" key="9">
    <source>
        <dbReference type="PROSITE" id="PS50110"/>
    </source>
</evidence>
<dbReference type="PROSITE" id="PS50011">
    <property type="entry name" value="PROTEIN_KINASE_DOM"/>
    <property type="match status" value="1"/>
</dbReference>
<keyword evidence="2" id="KW-0808">Transferase</keyword>
<keyword evidence="4 10" id="KW-0418">Kinase</keyword>
<dbReference type="InterPro" id="IPR011006">
    <property type="entry name" value="CheY-like_superfamily"/>
</dbReference>
<dbReference type="PANTHER" id="PTHR43289:SF6">
    <property type="entry name" value="SERINE_THREONINE-PROTEIN KINASE NEKL-3"/>
    <property type="match status" value="1"/>
</dbReference>
<dbReference type="GO" id="GO:0000160">
    <property type="term" value="P:phosphorelay signal transduction system"/>
    <property type="evidence" value="ECO:0007669"/>
    <property type="project" value="InterPro"/>
</dbReference>
<dbReference type="PROSITE" id="PS00107">
    <property type="entry name" value="PROTEIN_KINASE_ATP"/>
    <property type="match status" value="1"/>
</dbReference>
<dbReference type="SMART" id="SM00220">
    <property type="entry name" value="S_TKc"/>
    <property type="match status" value="1"/>
</dbReference>
<dbReference type="Gene3D" id="1.10.510.10">
    <property type="entry name" value="Transferase(Phosphotransferase) domain 1"/>
    <property type="match status" value="1"/>
</dbReference>
<evidence type="ECO:0000256" key="1">
    <source>
        <dbReference type="ARBA" id="ARBA00012513"/>
    </source>
</evidence>
<reference evidence="10" key="1">
    <citation type="submission" date="2021-02" db="EMBL/GenBank/DDBJ databases">
        <title>Genome-Resolved Metagenomics of a Microbial Community Performing Photosynthetic Biological Nutrient Removal.</title>
        <authorList>
            <person name="Mcdaniel E.A."/>
        </authorList>
    </citation>
    <scope>NUCLEOTIDE SEQUENCE</scope>
    <source>
        <strain evidence="10">UWPOB_OBS1</strain>
    </source>
</reference>
<keyword evidence="3 7" id="KW-0547">Nucleotide-binding</keyword>
<dbReference type="SMART" id="SM00448">
    <property type="entry name" value="REC"/>
    <property type="match status" value="1"/>
</dbReference>
<evidence type="ECO:0000256" key="4">
    <source>
        <dbReference type="ARBA" id="ARBA00022777"/>
    </source>
</evidence>
<feature type="domain" description="Protein kinase" evidence="8">
    <location>
        <begin position="184"/>
        <end position="455"/>
    </location>
</feature>
<dbReference type="PROSITE" id="PS00108">
    <property type="entry name" value="PROTEIN_KINASE_ST"/>
    <property type="match status" value="1"/>
</dbReference>
<dbReference type="SUPFAM" id="SSF52172">
    <property type="entry name" value="CheY-like"/>
    <property type="match status" value="1"/>
</dbReference>
<proteinExistence type="predicted"/>
<evidence type="ECO:0000256" key="7">
    <source>
        <dbReference type="PROSITE-ProRule" id="PRU10141"/>
    </source>
</evidence>
<dbReference type="Gene3D" id="3.40.50.2300">
    <property type="match status" value="1"/>
</dbReference>
<dbReference type="InterPro" id="IPR001789">
    <property type="entry name" value="Sig_transdc_resp-reg_receiver"/>
</dbReference>
<organism evidence="10 11">
    <name type="scientific">Candidatus Obscuribacter phosphatis</name>
    <dbReference type="NCBI Taxonomy" id="1906157"/>
    <lineage>
        <taxon>Bacteria</taxon>
        <taxon>Bacillati</taxon>
        <taxon>Candidatus Melainabacteria</taxon>
        <taxon>Candidatus Obscuribacterales</taxon>
        <taxon>Candidatus Obscuribacteraceae</taxon>
        <taxon>Candidatus Obscuribacter</taxon>
    </lineage>
</organism>
<dbReference type="EC" id="2.7.11.1" evidence="1"/>
<dbReference type="Proteomes" id="UP000664277">
    <property type="component" value="Unassembled WGS sequence"/>
</dbReference>
<dbReference type="EMBL" id="JAFLCK010000017">
    <property type="protein sequence ID" value="MBN8661209.1"/>
    <property type="molecule type" value="Genomic_DNA"/>
</dbReference>
<dbReference type="InterPro" id="IPR000719">
    <property type="entry name" value="Prot_kinase_dom"/>
</dbReference>
<dbReference type="InterPro" id="IPR011009">
    <property type="entry name" value="Kinase-like_dom_sf"/>
</dbReference>
<evidence type="ECO:0000256" key="2">
    <source>
        <dbReference type="ARBA" id="ARBA00022679"/>
    </source>
</evidence>
<dbReference type="AlphaFoldDB" id="A0A8J7TM12"/>
<evidence type="ECO:0000256" key="5">
    <source>
        <dbReference type="ARBA" id="ARBA00022840"/>
    </source>
</evidence>
<dbReference type="PROSITE" id="PS50110">
    <property type="entry name" value="RESPONSE_REGULATORY"/>
    <property type="match status" value="1"/>
</dbReference>
<dbReference type="Pfam" id="PF00072">
    <property type="entry name" value="Response_reg"/>
    <property type="match status" value="1"/>
</dbReference>
<keyword evidence="6" id="KW-0597">Phosphoprotein</keyword>
<evidence type="ECO:0000313" key="11">
    <source>
        <dbReference type="Proteomes" id="UP000664277"/>
    </source>
</evidence>
<gene>
    <name evidence="10" type="ORF">J0M35_12650</name>
</gene>
<dbReference type="GO" id="GO:0005524">
    <property type="term" value="F:ATP binding"/>
    <property type="evidence" value="ECO:0007669"/>
    <property type="project" value="UniProtKB-UniRule"/>
</dbReference>
<feature type="domain" description="Response regulatory" evidence="9">
    <location>
        <begin position="1"/>
        <end position="114"/>
    </location>
</feature>
<dbReference type="PANTHER" id="PTHR43289">
    <property type="entry name" value="MITOGEN-ACTIVATED PROTEIN KINASE KINASE KINASE 20-RELATED"/>
    <property type="match status" value="1"/>
</dbReference>
<dbReference type="CDD" id="cd14014">
    <property type="entry name" value="STKc_PknB_like"/>
    <property type="match status" value="1"/>
</dbReference>
<evidence type="ECO:0000259" key="8">
    <source>
        <dbReference type="PROSITE" id="PS50011"/>
    </source>
</evidence>
<keyword evidence="5 7" id="KW-0067">ATP-binding</keyword>
<feature type="modified residue" description="4-aspartylphosphate" evidence="6">
    <location>
        <position position="49"/>
    </location>
</feature>
<dbReference type="Gene3D" id="3.30.200.20">
    <property type="entry name" value="Phosphorylase Kinase, domain 1"/>
    <property type="match status" value="1"/>
</dbReference>
<dbReference type="Pfam" id="PF00069">
    <property type="entry name" value="Pkinase"/>
    <property type="match status" value="1"/>
</dbReference>
<comment type="caution">
    <text evidence="10">The sequence shown here is derived from an EMBL/GenBank/DDBJ whole genome shotgun (WGS) entry which is preliminary data.</text>
</comment>
<dbReference type="InterPro" id="IPR008271">
    <property type="entry name" value="Ser/Thr_kinase_AS"/>
</dbReference>
<evidence type="ECO:0000256" key="3">
    <source>
        <dbReference type="ARBA" id="ARBA00022741"/>
    </source>
</evidence>
<dbReference type="GO" id="GO:0004674">
    <property type="term" value="F:protein serine/threonine kinase activity"/>
    <property type="evidence" value="ECO:0007669"/>
    <property type="project" value="UniProtKB-EC"/>
</dbReference>
<accession>A0A8J7TM12</accession>
<dbReference type="InterPro" id="IPR017441">
    <property type="entry name" value="Protein_kinase_ATP_BS"/>
</dbReference>
<evidence type="ECO:0000313" key="10">
    <source>
        <dbReference type="EMBL" id="MBN8661209.1"/>
    </source>
</evidence>